<feature type="compositionally biased region" description="Polar residues" evidence="1">
    <location>
        <begin position="53"/>
        <end position="80"/>
    </location>
</feature>
<gene>
    <name evidence="2" type="ORF">Pyn_12994</name>
</gene>
<sequence length="96" mass="10600">MSSTTVNTEFGEPPYYIESFENGALSNYPWPITSFSNDQTLDSADKSHGLPMNTFSSPFSTDLEPTNDTALADPSTSSQFPHDHAEEDDNNSFDLK</sequence>
<name>A0A314XNJ5_PRUYE</name>
<dbReference type="AlphaFoldDB" id="A0A314XNJ5"/>
<dbReference type="Proteomes" id="UP000250321">
    <property type="component" value="Unassembled WGS sequence"/>
</dbReference>
<proteinExistence type="predicted"/>
<protein>
    <submittedName>
        <fullName evidence="2">NAC transcription factor 29</fullName>
    </submittedName>
</protein>
<reference evidence="2 3" key="1">
    <citation type="submission" date="2018-02" db="EMBL/GenBank/DDBJ databases">
        <title>Draft genome of wild Prunus yedoensis var. nudiflora.</title>
        <authorList>
            <person name="Baek S."/>
            <person name="Kim J.-H."/>
            <person name="Choi K."/>
            <person name="Kim G.-B."/>
            <person name="Cho A."/>
            <person name="Jang H."/>
            <person name="Shin C.-H."/>
            <person name="Yu H.-J."/>
            <person name="Mun J.-H."/>
        </authorList>
    </citation>
    <scope>NUCLEOTIDE SEQUENCE [LARGE SCALE GENOMIC DNA]</scope>
    <source>
        <strain evidence="3">cv. Jeju island</strain>
        <tissue evidence="2">Leaf</tissue>
    </source>
</reference>
<accession>A0A314XNJ5</accession>
<dbReference type="EMBL" id="PJQY01002201">
    <property type="protein sequence ID" value="PQP95701.1"/>
    <property type="molecule type" value="Genomic_DNA"/>
</dbReference>
<organism evidence="2 3">
    <name type="scientific">Prunus yedoensis var. nudiflora</name>
    <dbReference type="NCBI Taxonomy" id="2094558"/>
    <lineage>
        <taxon>Eukaryota</taxon>
        <taxon>Viridiplantae</taxon>
        <taxon>Streptophyta</taxon>
        <taxon>Embryophyta</taxon>
        <taxon>Tracheophyta</taxon>
        <taxon>Spermatophyta</taxon>
        <taxon>Magnoliopsida</taxon>
        <taxon>eudicotyledons</taxon>
        <taxon>Gunneridae</taxon>
        <taxon>Pentapetalae</taxon>
        <taxon>rosids</taxon>
        <taxon>fabids</taxon>
        <taxon>Rosales</taxon>
        <taxon>Rosaceae</taxon>
        <taxon>Amygdaloideae</taxon>
        <taxon>Amygdaleae</taxon>
        <taxon>Prunus</taxon>
    </lineage>
</organism>
<keyword evidence="3" id="KW-1185">Reference proteome</keyword>
<evidence type="ECO:0000313" key="3">
    <source>
        <dbReference type="Proteomes" id="UP000250321"/>
    </source>
</evidence>
<feature type="compositionally biased region" description="Acidic residues" evidence="1">
    <location>
        <begin position="86"/>
        <end position="96"/>
    </location>
</feature>
<feature type="region of interest" description="Disordered" evidence="1">
    <location>
        <begin position="36"/>
        <end position="96"/>
    </location>
</feature>
<evidence type="ECO:0000313" key="2">
    <source>
        <dbReference type="EMBL" id="PQP95701.1"/>
    </source>
</evidence>
<evidence type="ECO:0000256" key="1">
    <source>
        <dbReference type="SAM" id="MobiDB-lite"/>
    </source>
</evidence>
<comment type="caution">
    <text evidence="2">The sequence shown here is derived from an EMBL/GenBank/DDBJ whole genome shotgun (WGS) entry which is preliminary data.</text>
</comment>